<feature type="transmembrane region" description="Helical" evidence="2">
    <location>
        <begin position="3221"/>
        <end position="3243"/>
    </location>
</feature>
<feature type="compositionally biased region" description="Gly residues" evidence="1">
    <location>
        <begin position="266"/>
        <end position="277"/>
    </location>
</feature>
<dbReference type="GO" id="GO:0006357">
    <property type="term" value="P:regulation of transcription by RNA polymerase II"/>
    <property type="evidence" value="ECO:0007669"/>
    <property type="project" value="InterPro"/>
</dbReference>
<keyword evidence="2" id="KW-0472">Membrane</keyword>
<protein>
    <submittedName>
        <fullName evidence="3">Uncharacterized protein</fullName>
    </submittedName>
</protein>
<gene>
    <name evidence="3" type="ORF">CHLRE_16g687600v5</name>
</gene>
<evidence type="ECO:0000256" key="2">
    <source>
        <dbReference type="SAM" id="Phobius"/>
    </source>
</evidence>
<feature type="region of interest" description="Disordered" evidence="1">
    <location>
        <begin position="924"/>
        <end position="953"/>
    </location>
</feature>
<feature type="compositionally biased region" description="Low complexity" evidence="1">
    <location>
        <begin position="2734"/>
        <end position="2770"/>
    </location>
</feature>
<feature type="region of interest" description="Disordered" evidence="1">
    <location>
        <begin position="1852"/>
        <end position="1891"/>
    </location>
</feature>
<dbReference type="InterPro" id="IPR039659">
    <property type="entry name" value="SPT5"/>
</dbReference>
<organism evidence="3 4">
    <name type="scientific">Chlamydomonas reinhardtii</name>
    <name type="common">Chlamydomonas smithii</name>
    <dbReference type="NCBI Taxonomy" id="3055"/>
    <lineage>
        <taxon>Eukaryota</taxon>
        <taxon>Viridiplantae</taxon>
        <taxon>Chlorophyta</taxon>
        <taxon>core chlorophytes</taxon>
        <taxon>Chlorophyceae</taxon>
        <taxon>CS clade</taxon>
        <taxon>Chlamydomonadales</taxon>
        <taxon>Chlamydomonadaceae</taxon>
        <taxon>Chlamydomonas</taxon>
    </lineage>
</organism>
<feature type="transmembrane region" description="Helical" evidence="2">
    <location>
        <begin position="200"/>
        <end position="217"/>
    </location>
</feature>
<sequence>MARLQAHNSFRDVQRDLFVLPLLLVTIHLHASKLLEAELCVSQTRRQGPNEYCDSGADFFAKAEYLANNYVQLWSLSGEAYIVAAALMLIAWIAAALAAVWSDRMRAAYNGWLRTWFAVCTKLVAKLVTIAYLAFWRDLPPSSYCTWYLPLDGAMVIWQAYMTPVGGMGQVVLAATNAACTFVICFLLSDRWPFQHLSTGTLLATNLLLAYASVLLAQRLEAAEKLEQAAAASAHPPSPAGGSGAAAPVEPSSSGACPPGGSAAAGDGGSSSAGGAGSAQVPALTGAAAGTGQPYRHHEAGPSGSAGGAYTHGASSAAGGSIGRDEGPTAVAQRNQPGATVREHRSSAVVVASADEITPSPVSSDSTTVSADSASAAPALPATAAAAAATPPPAAHVGDTPLMAEALVRCGDSPFSSGNSCVMEASLCLGMAASPGAGSRFGTTGSSAFSAAAACGGALGDSASMAIGSCGLSSAATDAIGDAPAALDTPPAPVCARASSSPLAPTPQPAQTWQACAVVDAAATSPAAREQAVAQVGQGAGGGAGGGGLLAGVASIAAAAARATCVVMDTRRRSASCATARVQPVSTGGMIIAALHAQASASASVSASASASGNLAAAAAAACASGAARLGVPASTGGDSDLCSPTPGLTTQSMCRTMSRGLSRGLEAPSFSTTSVSSCCGFAPSSLRAASALTSIMSEATSAGVGLGPGSHPISGASVAGSNAGGGCNSAAGGSGCARLHGAMCSADTAHLASSSGMVPSAAAAPATGTAGVSTTDTGLAVLPVVAAPLLAAVPPTATSALPSPAAHAVYTARVSGDAVGCAEGAACHAAGDALALAMPSAAAATVLPAAPSPNTGLTAGSSDAGVGSGGVSTCPSASTADGGSSSHAQHGAEASGPSSQAGSSTTASATMTLRLCSYRSSNANPNSHTFDREPASAGPDLSSLSVSAGGRGASPAAAQAAEAGVAAAAAVPAASPALAAATSDTAATVPGRPSRRAVQAPTEAEALRCCCCAACCCPAGACGCGPSADVCRITQVLPDHAAAAARARATSTASTSIESVRQLSAAGDATGSTGGLPPAAVLLMASDNGLISGATSGAGGFSEGAIAAAMGGAGFLGAEPASAEQLVALERAARQALSADQLSSLTGGRSPAATMQALVTNAAAAMAAAGSAAAEEEDYGPASLHGPGPCSCGCDRSAAASVVAPVAAVAAEARAAAVVQGPPSCGVEAPAAPSPQEAEARVVAAKQDADPQAAAKPQGENGEGGKMEEEKEDAPAPAEGATAAAPLQVLTSPTASSDGRPSAGSGYGLAHLPSQHQLLPPPPQQQQGVAPGMFALARALAARGGAGAVYESPALVHLRCSVKVNGLTPADLPSNLAGRVGSYLASGAAAAGGGAAPLAAVGVYVREGCVEIVADVLIPASSAANAEAMVAVLAASMRGSGGGADAAAGGGAAAADGAAGGLPLPLPAPPRAGQQPRQRRSSQHAAAAAMLDLLERRLLPELTGGAGGGGGGLTLPDGDHVIALQAAAGAGAPNAASAGLSLSVRAGGAPGAQQSVLQAPLRPPTAAAAEHNSTPPLAITCVSPCCISLVQSGADDTRDCRAAAVTLLVTLGGPAVAAAAASAGTDEAGLPRLLVRHGGRCLPVSVRRAPSLFPGCLTLAVTLPLTGVRPGCLFLEAAPPAAAATDVAGAVGPDSLSLPWPVLVAGDARVAAEVMSLQAQLVAAAPLRALAAEMAAVRPGGAQQQPNVDGGTLAMLLDLGMWFEAVSAPEAAMQAAAAAAAAVAAATGHAAHRGLSPPRSHGRSAAEASAQLLPTLPAPAAGSSATASAAQQPAATAAAAIAPQWVAADPMEIDGGAGAGGNDSEDGGSGWASSEEEEEPGAGANQAAANSGASSAAAAAAAAAAPAVQQASDLDHDVPEPPAPAPAPAGGGAALQAVASPLPVAVQFGSGAVISTEDIADDVGAHVDDDGHDGGAEAQMALLRARPTAPPPAHLSALAPPQPPELLAGSLDCGDEYEELCRRSAALQSAAAGLGLRLLRFAISRGWPAASTLLLKGLMVHCRLSFADVVALFPASGSLPAAAAAAAVAAPGLPLLHAAVTSGKLSMVRAVAAWGQRYGAPLRWDEPAAAAGGLTPLHLAAVLEDHGRLAGSLLGLFPEAEAVWGVARDADGHTPQDYAYMRAFNYGAAAAAASNGADSAAASGSAGAASASSWPRADATTAAISSVPLPVGSGGGGGGGGSALAPLLAASNAISGPSAPTQTLAMAPALQPLGAAVSPMHLAGGARWQQLLPAQQQQQQQQQQPAQQQAPAQQPTELDAVSGGTPRAIRGAVAAAVAAAGGRGASGAGFHTVQYYRDFDGGSEDCGSMSAGPESLWSHSTNATQHTQQYSMQAHPQLLVGDMLMLSVGGGGGTATGSNGATVAAGYSQPNIPSLQAVPELPPLHQHNHTSGGRPNIADAAAVAGTAASAVERYCQQHHQGQPHQQHQQHHVQRASGFAAQPPNGSAANADATSSSTGTGTGPTATTTTCAAAAQAVLTLVDLPDGATMLPPLPELGPSSFTSVTLEPSVSGAAPHGPGAVRVTGAATRQLQQLLLCTRNGGGGELSETLSLGLGGSALLGPGGGACSQLPVVAEGGSGACVPTSSTNLAHLPPSLLAMAPAAAQAQAQQPQYQLQPGDAGGGGVEGLEGGDRAGVRPASSVGMAALAGARQVRSAGRRHSQPHQQQLLQMAAHMQNQSLRRQQQQQQQPAASAAAARLADHTPGQVPPLRRRQPPGRRGSASAVASGHGGVSVSRGASAPQHSTAGLMPLVTVASGAATAPGSTNASGSGSAGGFEAAAAVAASERTVRFAPSVTASACGASESISTFNPSTSTACSPYQTLAPSVDASGGGDGGQLQPLRPPSAMVTAAVAAALSALATGAAAAGASGAQNAAAVSVRVGAPAARLSGGSSDGRFSANCRRNAYAADYAPLSGVAREGSGRAQMAAAAAPATAAAAVAAQAVAVTAPAKLPPSLTAAPAAAGTAPGSVGHSAEALPTAADAVGAGERPASAVGQSSLRALSVGTAAAAAALASSAAAALPLQKGAFEWPSVAAGGKPGAGSPTADDRAVPLAVPAQEAEAEASVAVGASADEGQAWVAVERAPEAVADAHVAEPSSDQVALALEREEHVGLCCEIEVNKFEEVAGPEPGRLGVAAKAMADCSVAAASQTVSLPLPVKWLFALAVLLVALLLRLLLGAVTIGV</sequence>
<dbReference type="PANTHER" id="PTHR11125:SF7">
    <property type="entry name" value="TRANSCRIPTION ELONGATION FACTOR SPT5"/>
    <property type="match status" value="1"/>
</dbReference>
<dbReference type="PANTHER" id="PTHR11125">
    <property type="entry name" value="SUPPRESSOR OF TY 5"/>
    <property type="match status" value="1"/>
</dbReference>
<dbReference type="KEGG" id="cre:CHLRE_16g687600v5"/>
<name>A0A2K3CUN0_CHLRE</name>
<feature type="compositionally biased region" description="Low complexity" evidence="1">
    <location>
        <begin position="245"/>
        <end position="265"/>
    </location>
</feature>
<feature type="region of interest" description="Disordered" evidence="1">
    <location>
        <begin position="859"/>
        <end position="907"/>
    </location>
</feature>
<feature type="compositionally biased region" description="Low complexity" evidence="1">
    <location>
        <begin position="2778"/>
        <end position="2801"/>
    </location>
</feature>
<evidence type="ECO:0000313" key="4">
    <source>
        <dbReference type="Proteomes" id="UP000006906"/>
    </source>
</evidence>
<dbReference type="EMBL" id="CM008977">
    <property type="protein sequence ID" value="PNW71976.1"/>
    <property type="molecule type" value="Genomic_DNA"/>
</dbReference>
<feature type="compositionally biased region" description="Low complexity" evidence="1">
    <location>
        <begin position="2506"/>
        <end position="2524"/>
    </location>
</feature>
<feature type="region of interest" description="Disordered" evidence="1">
    <location>
        <begin position="1293"/>
        <end position="1328"/>
    </location>
</feature>
<feature type="region of interest" description="Disordered" evidence="1">
    <location>
        <begin position="2734"/>
        <end position="2804"/>
    </location>
</feature>
<dbReference type="GeneID" id="66056782"/>
<dbReference type="GO" id="GO:0032044">
    <property type="term" value="C:DSIF complex"/>
    <property type="evidence" value="ECO:0000318"/>
    <property type="project" value="GO_Central"/>
</dbReference>
<dbReference type="GO" id="GO:0032784">
    <property type="term" value="P:regulation of DNA-templated transcription elongation"/>
    <property type="evidence" value="ECO:0007669"/>
    <property type="project" value="InterPro"/>
</dbReference>
<feature type="region of interest" description="Disordered" evidence="1">
    <location>
        <begin position="1461"/>
        <end position="1487"/>
    </location>
</feature>
<feature type="region of interest" description="Disordered" evidence="1">
    <location>
        <begin position="2293"/>
        <end position="2325"/>
    </location>
</feature>
<feature type="transmembrane region" description="Helical" evidence="2">
    <location>
        <begin position="113"/>
        <end position="135"/>
    </location>
</feature>
<keyword evidence="4" id="KW-1185">Reference proteome</keyword>
<feature type="compositionally biased region" description="Low complexity" evidence="1">
    <location>
        <begin position="1882"/>
        <end position="1891"/>
    </location>
</feature>
<dbReference type="InParanoid" id="A0A2K3CUN0"/>
<accession>A0A2K3CUN0</accession>
<dbReference type="GO" id="GO:0006368">
    <property type="term" value="P:transcription elongation by RNA polymerase II"/>
    <property type="evidence" value="ECO:0000318"/>
    <property type="project" value="GO_Central"/>
</dbReference>
<feature type="region of interest" description="Disordered" evidence="1">
    <location>
        <begin position="2475"/>
        <end position="2524"/>
    </location>
</feature>
<feature type="compositionally biased region" description="Gly residues" evidence="1">
    <location>
        <begin position="2680"/>
        <end position="2689"/>
    </location>
</feature>
<feature type="compositionally biased region" description="Low complexity" evidence="1">
    <location>
        <begin position="1229"/>
        <end position="1261"/>
    </location>
</feature>
<dbReference type="Proteomes" id="UP000006906">
    <property type="component" value="Chromosome 16"/>
</dbReference>
<feature type="region of interest" description="Disordered" evidence="1">
    <location>
        <begin position="2669"/>
        <end position="2694"/>
    </location>
</feature>
<evidence type="ECO:0000256" key="1">
    <source>
        <dbReference type="SAM" id="MobiDB-lite"/>
    </source>
</evidence>
<feature type="compositionally biased region" description="Low complexity" evidence="1">
    <location>
        <begin position="2478"/>
        <end position="2487"/>
    </location>
</feature>
<feature type="compositionally biased region" description="Low complexity" evidence="1">
    <location>
        <begin position="308"/>
        <end position="319"/>
    </location>
</feature>
<feature type="region of interest" description="Disordered" evidence="1">
    <location>
        <begin position="1908"/>
        <end position="1934"/>
    </location>
</feature>
<feature type="transmembrane region" description="Helical" evidence="2">
    <location>
        <begin position="80"/>
        <end position="101"/>
    </location>
</feature>
<feature type="compositionally biased region" description="Low complexity" evidence="1">
    <location>
        <begin position="358"/>
        <end position="370"/>
    </location>
</feature>
<keyword evidence="2" id="KW-0812">Transmembrane</keyword>
<feature type="region of interest" description="Disordered" evidence="1">
    <location>
        <begin position="231"/>
        <end position="370"/>
    </location>
</feature>
<dbReference type="GO" id="GO:0003729">
    <property type="term" value="F:mRNA binding"/>
    <property type="evidence" value="ECO:0000318"/>
    <property type="project" value="GO_Central"/>
</dbReference>
<feature type="compositionally biased region" description="Polar residues" evidence="1">
    <location>
        <begin position="874"/>
        <end position="889"/>
    </location>
</feature>
<feature type="compositionally biased region" description="Low complexity" evidence="1">
    <location>
        <begin position="2293"/>
        <end position="2316"/>
    </location>
</feature>
<evidence type="ECO:0000313" key="3">
    <source>
        <dbReference type="EMBL" id="PNW71976.1"/>
    </source>
</evidence>
<dbReference type="RefSeq" id="XP_042915899.1">
    <property type="nucleotide sequence ID" value="XM_043071610.1"/>
</dbReference>
<reference evidence="3 4" key="1">
    <citation type="journal article" date="2007" name="Science">
        <title>The Chlamydomonas genome reveals the evolution of key animal and plant functions.</title>
        <authorList>
            <person name="Merchant S.S."/>
            <person name="Prochnik S.E."/>
            <person name="Vallon O."/>
            <person name="Harris E.H."/>
            <person name="Karpowicz S.J."/>
            <person name="Witman G.B."/>
            <person name="Terry A."/>
            <person name="Salamov A."/>
            <person name="Fritz-Laylin L.K."/>
            <person name="Marechal-Drouard L."/>
            <person name="Marshall W.F."/>
            <person name="Qu L.H."/>
            <person name="Nelson D.R."/>
            <person name="Sanderfoot A.A."/>
            <person name="Spalding M.H."/>
            <person name="Kapitonov V.V."/>
            <person name="Ren Q."/>
            <person name="Ferris P."/>
            <person name="Lindquist E."/>
            <person name="Shapiro H."/>
            <person name="Lucas S.M."/>
            <person name="Grimwood J."/>
            <person name="Schmutz J."/>
            <person name="Cardol P."/>
            <person name="Cerutti H."/>
            <person name="Chanfreau G."/>
            <person name="Chen C.L."/>
            <person name="Cognat V."/>
            <person name="Croft M.T."/>
            <person name="Dent R."/>
            <person name="Dutcher S."/>
            <person name="Fernandez E."/>
            <person name="Fukuzawa H."/>
            <person name="Gonzalez-Ballester D."/>
            <person name="Gonzalez-Halphen D."/>
            <person name="Hallmann A."/>
            <person name="Hanikenne M."/>
            <person name="Hippler M."/>
            <person name="Inwood W."/>
            <person name="Jabbari K."/>
            <person name="Kalanon M."/>
            <person name="Kuras R."/>
            <person name="Lefebvre P.A."/>
            <person name="Lemaire S.D."/>
            <person name="Lobanov A.V."/>
            <person name="Lohr M."/>
            <person name="Manuell A."/>
            <person name="Meier I."/>
            <person name="Mets L."/>
            <person name="Mittag M."/>
            <person name="Mittelmeier T."/>
            <person name="Moroney J.V."/>
            <person name="Moseley J."/>
            <person name="Napoli C."/>
            <person name="Nedelcu A.M."/>
            <person name="Niyogi K."/>
            <person name="Novoselov S.V."/>
            <person name="Paulsen I.T."/>
            <person name="Pazour G."/>
            <person name="Purton S."/>
            <person name="Ral J.P."/>
            <person name="Riano-Pachon D.M."/>
            <person name="Riekhof W."/>
            <person name="Rymarquis L."/>
            <person name="Schroda M."/>
            <person name="Stern D."/>
            <person name="Umen J."/>
            <person name="Willows R."/>
            <person name="Wilson N."/>
            <person name="Zimmer S.L."/>
            <person name="Allmer J."/>
            <person name="Balk J."/>
            <person name="Bisova K."/>
            <person name="Chen C.J."/>
            <person name="Elias M."/>
            <person name="Gendler K."/>
            <person name="Hauser C."/>
            <person name="Lamb M.R."/>
            <person name="Ledford H."/>
            <person name="Long J.C."/>
            <person name="Minagawa J."/>
            <person name="Page M.D."/>
            <person name="Pan J."/>
            <person name="Pootakham W."/>
            <person name="Roje S."/>
            <person name="Rose A."/>
            <person name="Stahlberg E."/>
            <person name="Terauchi A.M."/>
            <person name="Yang P."/>
            <person name="Ball S."/>
            <person name="Bowler C."/>
            <person name="Dieckmann C.L."/>
            <person name="Gladyshev V.N."/>
            <person name="Green P."/>
            <person name="Jorgensen R."/>
            <person name="Mayfield S."/>
            <person name="Mueller-Roeber B."/>
            <person name="Rajamani S."/>
            <person name="Sayre R.T."/>
            <person name="Brokstein P."/>
            <person name="Dubchak I."/>
            <person name="Goodstein D."/>
            <person name="Hornick L."/>
            <person name="Huang Y.W."/>
            <person name="Jhaveri J."/>
            <person name="Luo Y."/>
            <person name="Martinez D."/>
            <person name="Ngau W.C."/>
            <person name="Otillar B."/>
            <person name="Poliakov A."/>
            <person name="Porter A."/>
            <person name="Szajkowski L."/>
            <person name="Werner G."/>
            <person name="Zhou K."/>
            <person name="Grigoriev I.V."/>
            <person name="Rokhsar D.S."/>
            <person name="Grossman A.R."/>
        </authorList>
    </citation>
    <scope>NUCLEOTIDE SEQUENCE [LARGE SCALE GENOMIC DNA]</scope>
    <source>
        <strain evidence="4">CC-503</strain>
    </source>
</reference>
<dbReference type="Gramene" id="PNW71976">
    <property type="protein sequence ID" value="PNW71976"/>
    <property type="gene ID" value="CHLRE_16g687600v5"/>
</dbReference>
<feature type="compositionally biased region" description="Low complexity" evidence="1">
    <location>
        <begin position="2669"/>
        <end position="2679"/>
    </location>
</feature>
<proteinExistence type="predicted"/>
<keyword evidence="2" id="KW-1133">Transmembrane helix</keyword>
<dbReference type="OrthoDB" id="552405at2759"/>
<feature type="transmembrane region" description="Helical" evidence="2">
    <location>
        <begin position="155"/>
        <end position="188"/>
    </location>
</feature>
<feature type="region of interest" description="Disordered" evidence="1">
    <location>
        <begin position="1223"/>
        <end position="1281"/>
    </location>
</feature>
<feature type="compositionally biased region" description="Low complexity" evidence="1">
    <location>
        <begin position="892"/>
        <end position="907"/>
    </location>
</feature>